<organism evidence="2 3">
    <name type="scientific">Nephila pilipes</name>
    <name type="common">Giant wood spider</name>
    <name type="synonym">Nephila maculata</name>
    <dbReference type="NCBI Taxonomy" id="299642"/>
    <lineage>
        <taxon>Eukaryota</taxon>
        <taxon>Metazoa</taxon>
        <taxon>Ecdysozoa</taxon>
        <taxon>Arthropoda</taxon>
        <taxon>Chelicerata</taxon>
        <taxon>Arachnida</taxon>
        <taxon>Araneae</taxon>
        <taxon>Araneomorphae</taxon>
        <taxon>Entelegynae</taxon>
        <taxon>Araneoidea</taxon>
        <taxon>Nephilidae</taxon>
        <taxon>Nephila</taxon>
    </lineage>
</organism>
<dbReference type="EMBL" id="BMAW01075883">
    <property type="protein sequence ID" value="GFT98969.1"/>
    <property type="molecule type" value="Genomic_DNA"/>
</dbReference>
<feature type="non-terminal residue" evidence="2">
    <location>
        <position position="1"/>
    </location>
</feature>
<evidence type="ECO:0000313" key="2">
    <source>
        <dbReference type="EMBL" id="GFT98969.1"/>
    </source>
</evidence>
<dbReference type="AlphaFoldDB" id="A0A8X6Q022"/>
<proteinExistence type="predicted"/>
<evidence type="ECO:0000256" key="1">
    <source>
        <dbReference type="SAM" id="MobiDB-lite"/>
    </source>
</evidence>
<evidence type="ECO:0000313" key="3">
    <source>
        <dbReference type="Proteomes" id="UP000887013"/>
    </source>
</evidence>
<feature type="compositionally biased region" description="Basic and acidic residues" evidence="1">
    <location>
        <begin position="9"/>
        <end position="20"/>
    </location>
</feature>
<comment type="caution">
    <text evidence="2">The sequence shown here is derived from an EMBL/GenBank/DDBJ whole genome shotgun (WGS) entry which is preliminary data.</text>
</comment>
<sequence length="78" mass="9013">MKTLLNTERTPESVGTEKKNRQLKKRYLQTMRSIKHPDVKYNDGIYSRYFTSFSVKGTYTVSVSAELRTETGGISFIE</sequence>
<keyword evidence="3" id="KW-1185">Reference proteome</keyword>
<protein>
    <submittedName>
        <fullName evidence="2">Uncharacterized protein</fullName>
    </submittedName>
</protein>
<accession>A0A8X6Q022</accession>
<reference evidence="2" key="1">
    <citation type="submission" date="2020-08" db="EMBL/GenBank/DDBJ databases">
        <title>Multicomponent nature underlies the extraordinary mechanical properties of spider dragline silk.</title>
        <authorList>
            <person name="Kono N."/>
            <person name="Nakamura H."/>
            <person name="Mori M."/>
            <person name="Yoshida Y."/>
            <person name="Ohtoshi R."/>
            <person name="Malay A.D."/>
            <person name="Moran D.A.P."/>
            <person name="Tomita M."/>
            <person name="Numata K."/>
            <person name="Arakawa K."/>
        </authorList>
    </citation>
    <scope>NUCLEOTIDE SEQUENCE</scope>
</reference>
<dbReference type="OrthoDB" id="687730at2759"/>
<name>A0A8X6Q022_NEPPI</name>
<dbReference type="Proteomes" id="UP000887013">
    <property type="component" value="Unassembled WGS sequence"/>
</dbReference>
<dbReference type="NCBIfam" id="NF041940">
    <property type="entry name" value="choice_anch_X"/>
    <property type="match status" value="1"/>
</dbReference>
<gene>
    <name evidence="2" type="ORF">NPIL_353271</name>
</gene>
<feature type="region of interest" description="Disordered" evidence="1">
    <location>
        <begin position="1"/>
        <end position="22"/>
    </location>
</feature>